<dbReference type="PROSITE" id="PS51820">
    <property type="entry name" value="PA14"/>
    <property type="match status" value="1"/>
</dbReference>
<accession>R7ZYN4</accession>
<dbReference type="Pfam" id="PF07691">
    <property type="entry name" value="PA14"/>
    <property type="match status" value="1"/>
</dbReference>
<comment type="caution">
    <text evidence="2">The sequence shown here is derived from an EMBL/GenBank/DDBJ whole genome shotgun (WGS) entry which is preliminary data.</text>
</comment>
<dbReference type="InterPro" id="IPR037524">
    <property type="entry name" value="PA14/GLEYA"/>
</dbReference>
<proteinExistence type="predicted"/>
<sequence length="718" mass="80808">MYKKSRRLGIVWVLVLSVLVSHELFAQLDCTPAVGLPEDYFSNQDLFRGEGVWVGAVFQLSSSFVPGIRVNGVLNDTNFNFGGNSNGNRQFKGFLQRNEAFLPVSAEEGNFASGINFYTHFNDPLVAQSGADEGSFFSTSTTQDGSNSDGCQVEHQFFGVIMRSKVTIPEAGIYQIQVGSDDGSYLRVRSNGQPIPLLGTEREMEHINYFKTSNMESPFFDGLNNFVYSENIRSYLVEFNGGEEVWFDLTYYEMRGKSELSFDFQKYQGGGEIKVRGSRRNFVSYCSANPNPAPFDGIFAPAISSNGVLTDYQWQYSLTTGSTANWVNIPGATSWDYDIPPFNMDTDKWTGIRYFRRVAQDQVLQPDGSLQTVLFVSNVIGIERNTIGVEFDENEFGINEWIGHIYRNIRNFNTNDYLGQHVEAANFTQNFGGGDRPQFTPNQFGCTFEAEFFTVRYKMVYSFKKDTDYTFDLRSDDGSRLFVGGDLLIDAWAGSTGSVVSSSPPFKVDEDTDIELVLDYFERTGQQLISFSITEVFNPYVVEWGTISGQPCGTQNCLTWETTRERNNREFIVERSYDGSTWSPVGNSIPGQTDSNQSRLYSFTDDSFLAVGTYYRIKRVTTDDAIAYSETVRIDNETFGSRLIPYPNPTTDKLKFYAPGGLRSVRITNTSGALNEDLPFASLGQHIYEIDLSIFPGSVYVITVTSEDSTQRHKVIKR</sequence>
<feature type="domain" description="PA14" evidence="1">
    <location>
        <begin position="396"/>
        <end position="547"/>
    </location>
</feature>
<dbReference type="STRING" id="1232681.ADIS_0382"/>
<dbReference type="AlphaFoldDB" id="R7ZYN4"/>
<name>R7ZYN4_9BACT</name>
<dbReference type="InterPro" id="IPR011658">
    <property type="entry name" value="PA14_dom"/>
</dbReference>
<evidence type="ECO:0000259" key="1">
    <source>
        <dbReference type="PROSITE" id="PS51820"/>
    </source>
</evidence>
<dbReference type="OrthoDB" id="868831at2"/>
<organism evidence="2 3">
    <name type="scientific">Lunatimonas lonarensis</name>
    <dbReference type="NCBI Taxonomy" id="1232681"/>
    <lineage>
        <taxon>Bacteria</taxon>
        <taxon>Pseudomonadati</taxon>
        <taxon>Bacteroidota</taxon>
        <taxon>Cytophagia</taxon>
        <taxon>Cytophagales</taxon>
        <taxon>Cyclobacteriaceae</taxon>
    </lineage>
</organism>
<dbReference type="RefSeq" id="WP_010852534.1">
    <property type="nucleotide sequence ID" value="NZ_AQHR01000015.1"/>
</dbReference>
<dbReference type="EMBL" id="AQHR01000015">
    <property type="protein sequence ID" value="EON79153.1"/>
    <property type="molecule type" value="Genomic_DNA"/>
</dbReference>
<dbReference type="InterPro" id="IPR026444">
    <property type="entry name" value="Secre_tail"/>
</dbReference>
<dbReference type="Proteomes" id="UP000013909">
    <property type="component" value="Unassembled WGS sequence"/>
</dbReference>
<reference evidence="2 3" key="1">
    <citation type="submission" date="2013-02" db="EMBL/GenBank/DDBJ databases">
        <title>A novel strain isolated from Lonar lake, Maharashtra, India.</title>
        <authorList>
            <person name="Singh A."/>
        </authorList>
    </citation>
    <scope>NUCLEOTIDE SEQUENCE [LARGE SCALE GENOMIC DNA]</scope>
    <source>
        <strain evidence="2 3">AK24</strain>
    </source>
</reference>
<keyword evidence="3" id="KW-1185">Reference proteome</keyword>
<evidence type="ECO:0000313" key="3">
    <source>
        <dbReference type="Proteomes" id="UP000013909"/>
    </source>
</evidence>
<dbReference type="NCBIfam" id="TIGR04183">
    <property type="entry name" value="Por_Secre_tail"/>
    <property type="match status" value="1"/>
</dbReference>
<gene>
    <name evidence="2" type="ORF">ADIS_0382</name>
</gene>
<evidence type="ECO:0000313" key="2">
    <source>
        <dbReference type="EMBL" id="EON79153.1"/>
    </source>
</evidence>
<protein>
    <submittedName>
        <fullName evidence="2">Putative adhesin</fullName>
    </submittedName>
</protein>
<dbReference type="SUPFAM" id="SSF56988">
    <property type="entry name" value="Anthrax protective antigen"/>
    <property type="match status" value="1"/>
</dbReference>